<keyword evidence="3" id="KW-0378">Hydrolase</keyword>
<evidence type="ECO:0000256" key="1">
    <source>
        <dbReference type="SAM" id="Phobius"/>
    </source>
</evidence>
<evidence type="ECO:0000313" key="3">
    <source>
        <dbReference type="EMBL" id="RAM38753.1"/>
    </source>
</evidence>
<evidence type="ECO:0000259" key="2">
    <source>
        <dbReference type="Pfam" id="PF02517"/>
    </source>
</evidence>
<comment type="caution">
    <text evidence="3">The sequence shown here is derived from an EMBL/GenBank/DDBJ whole genome shotgun (WGS) entry which is preliminary data.</text>
</comment>
<feature type="transmembrane region" description="Helical" evidence="1">
    <location>
        <begin position="257"/>
        <end position="274"/>
    </location>
</feature>
<name>A0A328HP04_ARTGO</name>
<keyword evidence="3" id="KW-0645">Protease</keyword>
<dbReference type="GO" id="GO:0080120">
    <property type="term" value="P:CAAX-box protein maturation"/>
    <property type="evidence" value="ECO:0007669"/>
    <property type="project" value="UniProtKB-ARBA"/>
</dbReference>
<evidence type="ECO:0000313" key="4">
    <source>
        <dbReference type="Proteomes" id="UP000249166"/>
    </source>
</evidence>
<protein>
    <submittedName>
        <fullName evidence="3">CPBP family intramembrane metalloprotease</fullName>
    </submittedName>
</protein>
<dbReference type="InterPro" id="IPR003675">
    <property type="entry name" value="Rce1/LyrA-like_dom"/>
</dbReference>
<dbReference type="GO" id="GO:0006508">
    <property type="term" value="P:proteolysis"/>
    <property type="evidence" value="ECO:0007669"/>
    <property type="project" value="UniProtKB-KW"/>
</dbReference>
<keyword evidence="1" id="KW-0472">Membrane</keyword>
<dbReference type="AlphaFoldDB" id="A0A328HP04"/>
<dbReference type="OrthoDB" id="3693644at2"/>
<organism evidence="3 4">
    <name type="scientific">Arthrobacter globiformis</name>
    <dbReference type="NCBI Taxonomy" id="1665"/>
    <lineage>
        <taxon>Bacteria</taxon>
        <taxon>Bacillati</taxon>
        <taxon>Actinomycetota</taxon>
        <taxon>Actinomycetes</taxon>
        <taxon>Micrococcales</taxon>
        <taxon>Micrococcaceae</taxon>
        <taxon>Arthrobacter</taxon>
    </lineage>
</organism>
<dbReference type="EMBL" id="QLNP01000038">
    <property type="protein sequence ID" value="RAM38753.1"/>
    <property type="molecule type" value="Genomic_DNA"/>
</dbReference>
<gene>
    <name evidence="3" type="ORF">DBZ45_03280</name>
</gene>
<dbReference type="GO" id="GO:0008237">
    <property type="term" value="F:metallopeptidase activity"/>
    <property type="evidence" value="ECO:0007669"/>
    <property type="project" value="UniProtKB-KW"/>
</dbReference>
<dbReference type="GO" id="GO:0004175">
    <property type="term" value="F:endopeptidase activity"/>
    <property type="evidence" value="ECO:0007669"/>
    <property type="project" value="UniProtKB-ARBA"/>
</dbReference>
<feature type="transmembrane region" description="Helical" evidence="1">
    <location>
        <begin position="60"/>
        <end position="79"/>
    </location>
</feature>
<sequence>MVVPMNPAGRASDPSAASSPRPLRRLIAARPVAAFLVIAIALTWVALILSIALLGNAVPGILAELLILLGTAVLVTRTADGKPGVRSLFRQTVRWRVGAGWYVAAVLALPALTVLVAAATGTFHQPTDGWATLAGSYLLNTLIVGALLGNIWEELAWTGVVQRRLMERYGLLTGSLLTAIPFALIHLPLAFADKGFGATAWPDVALAWGVLLVFAPLFRLMVGIAYLGTGQSLLIVALLHASFNASEQTKLAVFDGAWQQIAAATVLLVVLALLRKFRTLTAEAGHGAAVAG</sequence>
<feature type="domain" description="CAAX prenyl protease 2/Lysostaphin resistance protein A-like" evidence="2">
    <location>
        <begin position="139"/>
        <end position="245"/>
    </location>
</feature>
<feature type="transmembrane region" description="Helical" evidence="1">
    <location>
        <begin position="169"/>
        <end position="192"/>
    </location>
</feature>
<keyword evidence="3" id="KW-0482">Metalloprotease</keyword>
<keyword evidence="1" id="KW-1133">Transmembrane helix</keyword>
<reference evidence="3 4" key="1">
    <citation type="submission" date="2018-04" db="EMBL/GenBank/DDBJ databases">
        <title>Bacteria isolated from cave deposits of Manipur.</title>
        <authorList>
            <person name="Sahoo D."/>
            <person name="Sarangthem I."/>
            <person name="Nandeibam J."/>
        </authorList>
    </citation>
    <scope>NUCLEOTIDE SEQUENCE [LARGE SCALE GENOMIC DNA]</scope>
    <source>
        <strain evidence="4">mrc11</strain>
    </source>
</reference>
<feature type="transmembrane region" description="Helical" evidence="1">
    <location>
        <begin position="32"/>
        <end position="54"/>
    </location>
</feature>
<keyword evidence="1" id="KW-0812">Transmembrane</keyword>
<proteinExistence type="predicted"/>
<feature type="transmembrane region" description="Helical" evidence="1">
    <location>
        <begin position="198"/>
        <end position="218"/>
    </location>
</feature>
<dbReference type="Proteomes" id="UP000249166">
    <property type="component" value="Unassembled WGS sequence"/>
</dbReference>
<dbReference type="Pfam" id="PF02517">
    <property type="entry name" value="Rce1-like"/>
    <property type="match status" value="1"/>
</dbReference>
<accession>A0A328HP04</accession>
<feature type="transmembrane region" description="Helical" evidence="1">
    <location>
        <begin position="225"/>
        <end position="245"/>
    </location>
</feature>
<feature type="transmembrane region" description="Helical" evidence="1">
    <location>
        <begin position="100"/>
        <end position="123"/>
    </location>
</feature>
<feature type="transmembrane region" description="Helical" evidence="1">
    <location>
        <begin position="129"/>
        <end position="148"/>
    </location>
</feature>